<dbReference type="RefSeq" id="WP_146322569.1">
    <property type="nucleotide sequence ID" value="NZ_CP042305.1"/>
</dbReference>
<keyword evidence="4" id="KW-1185">Reference proteome</keyword>
<sequence length="447" mass="48267">MSFDAHSGSTGIDNARTRIVGARDDRLADAVVAVVRFWRRFTLWCSRAIHWVTQVTTVTGVCVAAVTIAAFIAGYVAGWSEALVVAWVGAALFVLAVGYLLGSVAYRATVHLPTPRVVVGGSAPVDVEVSNPTRRGLLAARIEVPVGDGVAEFAVPGLRPGTRFRDVFQVPTTHRGVVIVGPVRSVRADPVGLLRRETDWQQTAELFVHPQTVTLPSMSTGLVRDLEGNTTRDLTTSDMSFHALREYARGDERRHIHWRSTAKTGAFMVRQYEQTRRSNLLIALSTAEGDFASNDEFELAVSAAASLGVRAVRDDRSVSFVVGERTPDFAKTPVLDVRRLDAVTPTRLLDALCRIEMAGSALHITDVAKVSADTTPDLSIVFLVCGSDVTTAHLRQAATMFQLGIAVVVVRCAPGSAPGLRRVGDVSILTIGYLEDLRSSLANWKAV</sequence>
<dbReference type="EMBL" id="CP042305">
    <property type="protein sequence ID" value="QDZ16565.1"/>
    <property type="molecule type" value="Genomic_DNA"/>
</dbReference>
<dbReference type="KEGG" id="huw:FPZ11_19060"/>
<dbReference type="Pfam" id="PF01882">
    <property type="entry name" value="DUF58"/>
    <property type="match status" value="1"/>
</dbReference>
<reference evidence="3 4" key="1">
    <citation type="submission" date="2019-07" db="EMBL/GenBank/DDBJ databases">
        <title>Full genome sequence of Humibacter sp. WJ7-1.</title>
        <authorList>
            <person name="Im W.-T."/>
        </authorList>
    </citation>
    <scope>NUCLEOTIDE SEQUENCE [LARGE SCALE GENOMIC DNA]</scope>
    <source>
        <strain evidence="3 4">WJ7-1</strain>
    </source>
</reference>
<dbReference type="OrthoDB" id="9812729at2"/>
<evidence type="ECO:0000259" key="2">
    <source>
        <dbReference type="Pfam" id="PF01882"/>
    </source>
</evidence>
<feature type="domain" description="DUF58" evidence="2">
    <location>
        <begin position="244"/>
        <end position="321"/>
    </location>
</feature>
<dbReference type="InterPro" id="IPR002881">
    <property type="entry name" value="DUF58"/>
</dbReference>
<evidence type="ECO:0000256" key="1">
    <source>
        <dbReference type="SAM" id="Phobius"/>
    </source>
</evidence>
<gene>
    <name evidence="3" type="ORF">FPZ11_19060</name>
</gene>
<keyword evidence="1" id="KW-0812">Transmembrane</keyword>
<protein>
    <submittedName>
        <fullName evidence="3">DUF58 domain-containing protein</fullName>
    </submittedName>
</protein>
<proteinExistence type="predicted"/>
<accession>A0A5B8MA75</accession>
<organism evidence="3 4">
    <name type="scientific">Humibacter ginsenosidimutans</name>
    <dbReference type="NCBI Taxonomy" id="2599293"/>
    <lineage>
        <taxon>Bacteria</taxon>
        <taxon>Bacillati</taxon>
        <taxon>Actinomycetota</taxon>
        <taxon>Actinomycetes</taxon>
        <taxon>Micrococcales</taxon>
        <taxon>Microbacteriaceae</taxon>
        <taxon>Humibacter</taxon>
    </lineage>
</organism>
<evidence type="ECO:0000313" key="3">
    <source>
        <dbReference type="EMBL" id="QDZ16565.1"/>
    </source>
</evidence>
<dbReference type="Proteomes" id="UP000320216">
    <property type="component" value="Chromosome"/>
</dbReference>
<name>A0A5B8MA75_9MICO</name>
<feature type="transmembrane region" description="Helical" evidence="1">
    <location>
        <begin position="82"/>
        <end position="106"/>
    </location>
</feature>
<dbReference type="PANTHER" id="PTHR34351">
    <property type="entry name" value="SLR1927 PROTEIN-RELATED"/>
    <property type="match status" value="1"/>
</dbReference>
<feature type="transmembrane region" description="Helical" evidence="1">
    <location>
        <begin position="48"/>
        <end position="76"/>
    </location>
</feature>
<dbReference type="PANTHER" id="PTHR34351:SF1">
    <property type="entry name" value="SLR1927 PROTEIN"/>
    <property type="match status" value="1"/>
</dbReference>
<keyword evidence="1" id="KW-1133">Transmembrane helix</keyword>
<dbReference type="AlphaFoldDB" id="A0A5B8MA75"/>
<evidence type="ECO:0000313" key="4">
    <source>
        <dbReference type="Proteomes" id="UP000320216"/>
    </source>
</evidence>
<keyword evidence="1" id="KW-0472">Membrane</keyword>